<organism evidence="2 3">
    <name type="scientific">Planobacterium oryzisoli</name>
    <dbReference type="NCBI Taxonomy" id="2771435"/>
    <lineage>
        <taxon>Bacteria</taxon>
        <taxon>Pseudomonadati</taxon>
        <taxon>Bacteroidota</taxon>
        <taxon>Flavobacteriia</taxon>
        <taxon>Flavobacteriales</taxon>
        <taxon>Weeksellaceae</taxon>
        <taxon>Chryseobacterium group</taxon>
        <taxon>Chryseobacterium</taxon>
    </lineage>
</organism>
<gene>
    <name evidence="2" type="ORF">IC612_01900</name>
</gene>
<dbReference type="EMBL" id="JADKYY010000002">
    <property type="protein sequence ID" value="MBF5026549.1"/>
    <property type="molecule type" value="Genomic_DNA"/>
</dbReference>
<comment type="caution">
    <text evidence="2">The sequence shown here is derived from an EMBL/GenBank/DDBJ whole genome shotgun (WGS) entry which is preliminary data.</text>
</comment>
<feature type="transmembrane region" description="Helical" evidence="1">
    <location>
        <begin position="137"/>
        <end position="164"/>
    </location>
</feature>
<accession>A0A930YUD9</accession>
<sequence>MDNFDLDSIKQKWKEQDVPTIYQDTDIQKMLNHKSRNYVKYIFWISALEFLIFLLLNIYYIFQDSSQSSLLHILQRMGVENTVELQADFAHLLFGMKIFSLLMTGIFVILFYVNYCKIKVQQSLKSFITQILKFRKVVNLFILTNIALLLVYISVLCWFIFYIFSKQNIAFDGETLAGFIVGLAIATAIGIGLIWLYYRVVYGIIMHRLGKNLEQLKKIEQQKDI</sequence>
<feature type="transmembrane region" description="Helical" evidence="1">
    <location>
        <begin position="38"/>
        <end position="62"/>
    </location>
</feature>
<protein>
    <submittedName>
        <fullName evidence="2">Beta-carotene 15,15'-monooxygenase</fullName>
    </submittedName>
</protein>
<evidence type="ECO:0000313" key="3">
    <source>
        <dbReference type="Proteomes" id="UP000694480"/>
    </source>
</evidence>
<dbReference type="AlphaFoldDB" id="A0A930YUD9"/>
<name>A0A930YUD9_9FLAO</name>
<keyword evidence="1" id="KW-0812">Transmembrane</keyword>
<proteinExistence type="predicted"/>
<keyword evidence="1" id="KW-0472">Membrane</keyword>
<dbReference type="RefSeq" id="WP_194738486.1">
    <property type="nucleotide sequence ID" value="NZ_JADKYY010000002.1"/>
</dbReference>
<dbReference type="Proteomes" id="UP000694480">
    <property type="component" value="Unassembled WGS sequence"/>
</dbReference>
<reference evidence="2" key="1">
    <citation type="submission" date="2020-11" db="EMBL/GenBank/DDBJ databases">
        <title>Genome seq and assembly of Planobacterium sp.</title>
        <authorList>
            <person name="Chhetri G."/>
        </authorList>
    </citation>
    <scope>NUCLEOTIDE SEQUENCE</scope>
    <source>
        <strain evidence="2">GCR5</strain>
    </source>
</reference>
<feature type="transmembrane region" description="Helical" evidence="1">
    <location>
        <begin position="176"/>
        <end position="198"/>
    </location>
</feature>
<feature type="transmembrane region" description="Helical" evidence="1">
    <location>
        <begin position="98"/>
        <end position="116"/>
    </location>
</feature>
<evidence type="ECO:0000256" key="1">
    <source>
        <dbReference type="SAM" id="Phobius"/>
    </source>
</evidence>
<keyword evidence="3" id="KW-1185">Reference proteome</keyword>
<keyword evidence="1" id="KW-1133">Transmembrane helix</keyword>
<evidence type="ECO:0000313" key="2">
    <source>
        <dbReference type="EMBL" id="MBF5026549.1"/>
    </source>
</evidence>